<evidence type="ECO:0000313" key="3">
    <source>
        <dbReference type="Proteomes" id="UP000183859"/>
    </source>
</evidence>
<evidence type="ECO:0000313" key="2">
    <source>
        <dbReference type="EMBL" id="APG48894.1"/>
    </source>
</evidence>
<keyword evidence="3" id="KW-1185">Reference proteome</keyword>
<proteinExistence type="predicted"/>
<gene>
    <name evidence="2" type="ORF">PhaeoP97_03542</name>
</gene>
<sequence length="161" mass="18016">MPQGWVADLRLTVEEGQITDMRPDAVTQPKDHHVDVLVPALANLHSHSFQRAMAGMTETRVSGRDSFWSWRKLMYQFVDHLTPEQYEAITALVFMEMLEAGYASVREFHYVHHQPGGQPYEVLGELSHRVFAAAAETGIGLTYLPLLYSYGGAGQVTLIGV</sequence>
<dbReference type="Gene3D" id="3.20.20.140">
    <property type="entry name" value="Metal-dependent hydrolases"/>
    <property type="match status" value="1"/>
</dbReference>
<dbReference type="Proteomes" id="UP000183859">
    <property type="component" value="Chromosome"/>
</dbReference>
<dbReference type="Pfam" id="PF01979">
    <property type="entry name" value="Amidohydro_1"/>
    <property type="match status" value="1"/>
</dbReference>
<dbReference type="InterPro" id="IPR006680">
    <property type="entry name" value="Amidohydro-rel"/>
</dbReference>
<protein>
    <submittedName>
        <fullName evidence="2">Putative formiminoglutamate deiminase</fullName>
    </submittedName>
</protein>
<name>A0A1L3I9W4_9RHOB</name>
<dbReference type="STRING" id="1844006.PhaeoP97_03542"/>
<dbReference type="KEGG" id="php:PhaeoP97_03542"/>
<reference evidence="3" key="1">
    <citation type="submission" date="2016-07" db="EMBL/GenBank/DDBJ databases">
        <title>Phaeobacter portensis sp. nov., a tropodithietic acid producing bacterium isolated from a German harbor.</title>
        <authorList>
            <person name="Freese H.M."/>
            <person name="Bunk B."/>
            <person name="Breider S."/>
            <person name="Brinkhoff T."/>
        </authorList>
    </citation>
    <scope>NUCLEOTIDE SEQUENCE [LARGE SCALE GENOMIC DNA]</scope>
    <source>
        <strain evidence="3">P97</strain>
    </source>
</reference>
<accession>A0A1L3I9W4</accession>
<dbReference type="AlphaFoldDB" id="A0A1L3I9W4"/>
<evidence type="ECO:0000259" key="1">
    <source>
        <dbReference type="Pfam" id="PF01979"/>
    </source>
</evidence>
<dbReference type="GO" id="GO:0016787">
    <property type="term" value="F:hydrolase activity"/>
    <property type="evidence" value="ECO:0007669"/>
    <property type="project" value="InterPro"/>
</dbReference>
<dbReference type="SUPFAM" id="SSF51556">
    <property type="entry name" value="Metallo-dependent hydrolases"/>
    <property type="match status" value="1"/>
</dbReference>
<feature type="domain" description="Amidohydrolase-related" evidence="1">
    <location>
        <begin position="36"/>
        <end position="140"/>
    </location>
</feature>
<dbReference type="EMBL" id="CP016364">
    <property type="protein sequence ID" value="APG48894.1"/>
    <property type="molecule type" value="Genomic_DNA"/>
</dbReference>
<organism evidence="2 3">
    <name type="scientific">Phaeobacter porticola</name>
    <dbReference type="NCBI Taxonomy" id="1844006"/>
    <lineage>
        <taxon>Bacteria</taxon>
        <taxon>Pseudomonadati</taxon>
        <taxon>Pseudomonadota</taxon>
        <taxon>Alphaproteobacteria</taxon>
        <taxon>Rhodobacterales</taxon>
        <taxon>Roseobacteraceae</taxon>
        <taxon>Phaeobacter</taxon>
    </lineage>
</organism>
<dbReference type="InterPro" id="IPR032466">
    <property type="entry name" value="Metal_Hydrolase"/>
</dbReference>